<evidence type="ECO:0000256" key="1">
    <source>
        <dbReference type="SAM" id="Phobius"/>
    </source>
</evidence>
<keyword evidence="1" id="KW-0812">Transmembrane</keyword>
<gene>
    <name evidence="2" type="ORF">XD93_0308</name>
</gene>
<protein>
    <recommendedName>
        <fullName evidence="4">Transmembrane(S)protein</fullName>
    </recommendedName>
</protein>
<dbReference type="AlphaFoldDB" id="A0A117M0D5"/>
<evidence type="ECO:0000313" key="2">
    <source>
        <dbReference type="EMBL" id="KUK77469.1"/>
    </source>
</evidence>
<reference evidence="3" key="1">
    <citation type="journal article" date="2015" name="MBio">
        <title>Genome-Resolved Metagenomic Analysis Reveals Roles for Candidate Phyla and Other Microbial Community Members in Biogeochemical Transformations in Oil Reservoirs.</title>
        <authorList>
            <person name="Hu P."/>
            <person name="Tom L."/>
            <person name="Singh A."/>
            <person name="Thomas B.C."/>
            <person name="Baker B.J."/>
            <person name="Piceno Y.M."/>
            <person name="Andersen G.L."/>
            <person name="Banfield J.F."/>
        </authorList>
    </citation>
    <scope>NUCLEOTIDE SEQUENCE [LARGE SCALE GENOMIC DNA]</scope>
</reference>
<organism evidence="2 3">
    <name type="scientific">candidate division WS6 bacterium 34_10</name>
    <dbReference type="NCBI Taxonomy" id="1641389"/>
    <lineage>
        <taxon>Bacteria</taxon>
        <taxon>Candidatus Dojkabacteria</taxon>
    </lineage>
</organism>
<keyword evidence="1" id="KW-1133">Transmembrane helix</keyword>
<dbReference type="Proteomes" id="UP000053904">
    <property type="component" value="Unassembled WGS sequence"/>
</dbReference>
<comment type="caution">
    <text evidence="2">The sequence shown here is derived from an EMBL/GenBank/DDBJ whole genome shotgun (WGS) entry which is preliminary data.</text>
</comment>
<proteinExistence type="predicted"/>
<evidence type="ECO:0008006" key="4">
    <source>
        <dbReference type="Google" id="ProtNLM"/>
    </source>
</evidence>
<dbReference type="EMBL" id="LGGO01000030">
    <property type="protein sequence ID" value="KUK77469.1"/>
    <property type="molecule type" value="Genomic_DNA"/>
</dbReference>
<evidence type="ECO:0000313" key="3">
    <source>
        <dbReference type="Proteomes" id="UP000053904"/>
    </source>
</evidence>
<keyword evidence="1" id="KW-0472">Membrane</keyword>
<feature type="transmembrane region" description="Helical" evidence="1">
    <location>
        <begin position="7"/>
        <end position="28"/>
    </location>
</feature>
<accession>A0A117M0D5</accession>
<sequence length="80" mass="9068">MSLIKKIRPILIILFVMSLVWVGFSVYFQTTGIDIDPNATNYTKPISPSFDLEVLEEVSTKTQDSFPVSPSEFLELNQLD</sequence>
<name>A0A117M0D5_9BACT</name>